<protein>
    <submittedName>
        <fullName evidence="1">Uncharacterized protein</fullName>
    </submittedName>
</protein>
<gene>
    <name evidence="1" type="ORF">C6Y56_15950</name>
</gene>
<dbReference type="RefSeq" id="WP_169430663.1">
    <property type="nucleotide sequence ID" value="NZ_CP027561.1"/>
</dbReference>
<evidence type="ECO:0000313" key="2">
    <source>
        <dbReference type="Proteomes" id="UP000501669"/>
    </source>
</evidence>
<accession>A0A7Z3GZV5</accession>
<reference evidence="1 2" key="1">
    <citation type="submission" date="2018-03" db="EMBL/GenBank/DDBJ databases">
        <title>Complete genome sequence of Pseudomonas fluorescens sp. G7.</title>
        <authorList>
            <person name="Gao C.-H."/>
            <person name="Li Z."/>
            <person name="Cai P."/>
        </authorList>
    </citation>
    <scope>NUCLEOTIDE SEQUENCE [LARGE SCALE GENOMIC DNA]</scope>
    <source>
        <strain evidence="1 2">G7</strain>
    </source>
</reference>
<dbReference type="EMBL" id="CP027561">
    <property type="protein sequence ID" value="QJP95994.1"/>
    <property type="molecule type" value="Genomic_DNA"/>
</dbReference>
<organism evidence="1 2">
    <name type="scientific">Pseudomonas fluorescens</name>
    <dbReference type="NCBI Taxonomy" id="294"/>
    <lineage>
        <taxon>Bacteria</taxon>
        <taxon>Pseudomonadati</taxon>
        <taxon>Pseudomonadota</taxon>
        <taxon>Gammaproteobacteria</taxon>
        <taxon>Pseudomonadales</taxon>
        <taxon>Pseudomonadaceae</taxon>
        <taxon>Pseudomonas</taxon>
    </lineage>
</organism>
<proteinExistence type="predicted"/>
<dbReference type="AlphaFoldDB" id="A0A7Z3GZV5"/>
<name>A0A7Z3GZV5_PSEFL</name>
<sequence length="198" mass="22616">MPSLSLTDLVDVFSKAGTPRVTKVREIKNREVYSPATDYYRRFREGIVEIHSLGKSKDSLGEILQNLPIHKMENYSEMVEGYRKWWGRKSISWFNPPRGSYSYHNFTISVNPELGVEIDGHRHVIKLYTKSDTLAKNRVDLVHSIMELSLSALVLEGDRLCVLDVRNSKIFVSNGAMANAQAIIDAELSYIETLWPNL</sequence>
<evidence type="ECO:0000313" key="1">
    <source>
        <dbReference type="EMBL" id="QJP95994.1"/>
    </source>
</evidence>
<dbReference type="Proteomes" id="UP000501669">
    <property type="component" value="Chromosome"/>
</dbReference>